<evidence type="ECO:0000256" key="2">
    <source>
        <dbReference type="ARBA" id="ARBA00022741"/>
    </source>
</evidence>
<evidence type="ECO:0000313" key="6">
    <source>
        <dbReference type="EnsemblPlants" id="KEH34588"/>
    </source>
</evidence>
<name>A0A072UZM1_MEDTR</name>
<organism evidence="5 7">
    <name type="scientific">Medicago truncatula</name>
    <name type="common">Barrel medic</name>
    <name type="synonym">Medicago tribuloides</name>
    <dbReference type="NCBI Taxonomy" id="3880"/>
    <lineage>
        <taxon>Eukaryota</taxon>
        <taxon>Viridiplantae</taxon>
        <taxon>Streptophyta</taxon>
        <taxon>Embryophyta</taxon>
        <taxon>Tracheophyta</taxon>
        <taxon>Spermatophyta</taxon>
        <taxon>Magnoliopsida</taxon>
        <taxon>eudicotyledons</taxon>
        <taxon>Gunneridae</taxon>
        <taxon>Pentapetalae</taxon>
        <taxon>rosids</taxon>
        <taxon>fabids</taxon>
        <taxon>Fabales</taxon>
        <taxon>Fabaceae</taxon>
        <taxon>Papilionoideae</taxon>
        <taxon>50 kb inversion clade</taxon>
        <taxon>NPAAA clade</taxon>
        <taxon>Hologalegina</taxon>
        <taxon>IRL clade</taxon>
        <taxon>Trifolieae</taxon>
        <taxon>Medicago</taxon>
    </lineage>
</organism>
<sequence length="79" mass="9040">MTFTKQRWKLHKRGMHLELVDKALDHNDYDGEVKKMIEIALLCIQASAGMRPTLSEVEVLLQTRSPDHVAPVTKFPIVI</sequence>
<dbReference type="AlphaFoldDB" id="A0A072UZM1"/>
<dbReference type="PaxDb" id="3880-AES70851"/>
<evidence type="ECO:0000256" key="3">
    <source>
        <dbReference type="ARBA" id="ARBA00022777"/>
    </source>
</evidence>
<dbReference type="Gene3D" id="1.10.510.10">
    <property type="entry name" value="Transferase(Phosphotransferase) domain 1"/>
    <property type="match status" value="1"/>
</dbReference>
<protein>
    <submittedName>
        <fullName evidence="5">Cysteine-rich RLK (Receptor-like kinase) protein, putative</fullName>
    </submittedName>
</protein>
<dbReference type="InterPro" id="IPR052059">
    <property type="entry name" value="CR_Ser/Thr_kinase"/>
</dbReference>
<dbReference type="GO" id="GO:0016301">
    <property type="term" value="F:kinase activity"/>
    <property type="evidence" value="ECO:0007669"/>
    <property type="project" value="UniProtKB-KW"/>
</dbReference>
<keyword evidence="3 5" id="KW-0418">Kinase</keyword>
<keyword evidence="7" id="KW-1185">Reference proteome</keyword>
<dbReference type="EMBL" id="CM001219">
    <property type="protein sequence ID" value="KEH34588.1"/>
    <property type="molecule type" value="Genomic_DNA"/>
</dbReference>
<dbReference type="STRING" id="3880.A0A072UZM1"/>
<dbReference type="PANTHER" id="PTHR47973">
    <property type="entry name" value="CYSTEINE-RICH RECEPTOR-LIKE PROTEIN KINASE 3"/>
    <property type="match status" value="1"/>
</dbReference>
<reference evidence="5 7" key="1">
    <citation type="journal article" date="2011" name="Nature">
        <title>The Medicago genome provides insight into the evolution of rhizobial symbioses.</title>
        <authorList>
            <person name="Young N.D."/>
            <person name="Debelle F."/>
            <person name="Oldroyd G.E."/>
            <person name="Geurts R."/>
            <person name="Cannon S.B."/>
            <person name="Udvardi M.K."/>
            <person name="Benedito V.A."/>
            <person name="Mayer K.F."/>
            <person name="Gouzy J."/>
            <person name="Schoof H."/>
            <person name="Van de Peer Y."/>
            <person name="Proost S."/>
            <person name="Cook D.R."/>
            <person name="Meyers B.C."/>
            <person name="Spannagl M."/>
            <person name="Cheung F."/>
            <person name="De Mita S."/>
            <person name="Krishnakumar V."/>
            <person name="Gundlach H."/>
            <person name="Zhou S."/>
            <person name="Mudge J."/>
            <person name="Bharti A.K."/>
            <person name="Murray J.D."/>
            <person name="Naoumkina M.A."/>
            <person name="Rosen B."/>
            <person name="Silverstein K.A."/>
            <person name="Tang H."/>
            <person name="Rombauts S."/>
            <person name="Zhao P.X."/>
            <person name="Zhou P."/>
            <person name="Barbe V."/>
            <person name="Bardou P."/>
            <person name="Bechner M."/>
            <person name="Bellec A."/>
            <person name="Berger A."/>
            <person name="Berges H."/>
            <person name="Bidwell S."/>
            <person name="Bisseling T."/>
            <person name="Choisne N."/>
            <person name="Couloux A."/>
            <person name="Denny R."/>
            <person name="Deshpande S."/>
            <person name="Dai X."/>
            <person name="Doyle J.J."/>
            <person name="Dudez A.M."/>
            <person name="Farmer A.D."/>
            <person name="Fouteau S."/>
            <person name="Franken C."/>
            <person name="Gibelin C."/>
            <person name="Gish J."/>
            <person name="Goldstein S."/>
            <person name="Gonzalez A.J."/>
            <person name="Green P.J."/>
            <person name="Hallab A."/>
            <person name="Hartog M."/>
            <person name="Hua A."/>
            <person name="Humphray S.J."/>
            <person name="Jeong D.H."/>
            <person name="Jing Y."/>
            <person name="Jocker A."/>
            <person name="Kenton S.M."/>
            <person name="Kim D.J."/>
            <person name="Klee K."/>
            <person name="Lai H."/>
            <person name="Lang C."/>
            <person name="Lin S."/>
            <person name="Macmil S.L."/>
            <person name="Magdelenat G."/>
            <person name="Matthews L."/>
            <person name="McCorrison J."/>
            <person name="Monaghan E.L."/>
            <person name="Mun J.H."/>
            <person name="Najar F.Z."/>
            <person name="Nicholson C."/>
            <person name="Noirot C."/>
            <person name="O'Bleness M."/>
            <person name="Paule C.R."/>
            <person name="Poulain J."/>
            <person name="Prion F."/>
            <person name="Qin B."/>
            <person name="Qu C."/>
            <person name="Retzel E.F."/>
            <person name="Riddle C."/>
            <person name="Sallet E."/>
            <person name="Samain S."/>
            <person name="Samson N."/>
            <person name="Sanders I."/>
            <person name="Saurat O."/>
            <person name="Scarpelli C."/>
            <person name="Schiex T."/>
            <person name="Segurens B."/>
            <person name="Severin A.J."/>
            <person name="Sherrier D.J."/>
            <person name="Shi R."/>
            <person name="Sims S."/>
            <person name="Singer S.R."/>
            <person name="Sinharoy S."/>
            <person name="Sterck L."/>
            <person name="Viollet A."/>
            <person name="Wang B.B."/>
            <person name="Wang K."/>
            <person name="Wang M."/>
            <person name="Wang X."/>
            <person name="Warfsmann J."/>
            <person name="Weissenbach J."/>
            <person name="White D.D."/>
            <person name="White J.D."/>
            <person name="Wiley G.B."/>
            <person name="Wincker P."/>
            <person name="Xing Y."/>
            <person name="Yang L."/>
            <person name="Yao Z."/>
            <person name="Ying F."/>
            <person name="Zhai J."/>
            <person name="Zhou L."/>
            <person name="Zuber A."/>
            <person name="Denarie J."/>
            <person name="Dixon R.A."/>
            <person name="May G.D."/>
            <person name="Schwartz D.C."/>
            <person name="Rogers J."/>
            <person name="Quetier F."/>
            <person name="Town C.D."/>
            <person name="Roe B.A."/>
        </authorList>
    </citation>
    <scope>NUCLEOTIDE SEQUENCE [LARGE SCALE GENOMIC DNA]</scope>
    <source>
        <strain evidence="5">A17</strain>
        <strain evidence="6 7">cv. Jemalong A17</strain>
    </source>
</reference>
<reference evidence="5 7" key="2">
    <citation type="journal article" date="2014" name="BMC Genomics">
        <title>An improved genome release (version Mt4.0) for the model legume Medicago truncatula.</title>
        <authorList>
            <person name="Tang H."/>
            <person name="Krishnakumar V."/>
            <person name="Bidwell S."/>
            <person name="Rosen B."/>
            <person name="Chan A."/>
            <person name="Zhou S."/>
            <person name="Gentzbittel L."/>
            <person name="Childs K.L."/>
            <person name="Yandell M."/>
            <person name="Gundlach H."/>
            <person name="Mayer K.F."/>
            <person name="Schwartz D.C."/>
            <person name="Town C.D."/>
        </authorList>
    </citation>
    <scope>GENOME REANNOTATION</scope>
    <source>
        <strain evidence="5">A17</strain>
        <strain evidence="6 7">cv. Jemalong A17</strain>
    </source>
</reference>
<evidence type="ECO:0000313" key="7">
    <source>
        <dbReference type="Proteomes" id="UP000002051"/>
    </source>
</evidence>
<evidence type="ECO:0000313" key="5">
    <source>
        <dbReference type="EMBL" id="KEH34588.1"/>
    </source>
</evidence>
<gene>
    <name evidence="5" type="ordered locus">MTR_3g064103</name>
</gene>
<keyword evidence="1" id="KW-0808">Transferase</keyword>
<proteinExistence type="predicted"/>
<evidence type="ECO:0000256" key="4">
    <source>
        <dbReference type="ARBA" id="ARBA00022840"/>
    </source>
</evidence>
<keyword evidence="2" id="KW-0547">Nucleotide-binding</keyword>
<dbReference type="eggNOG" id="ENOG502QWMW">
    <property type="taxonomic scope" value="Eukaryota"/>
</dbReference>
<evidence type="ECO:0000256" key="1">
    <source>
        <dbReference type="ARBA" id="ARBA00022679"/>
    </source>
</evidence>
<accession>A0A072UZM1</accession>
<dbReference type="EnsemblPlants" id="KEH34588">
    <property type="protein sequence ID" value="KEH34588"/>
    <property type="gene ID" value="MTR_3g064103"/>
</dbReference>
<keyword evidence="4" id="KW-0067">ATP-binding</keyword>
<dbReference type="HOGENOM" id="CLU_2609633_0_0_1"/>
<dbReference type="Proteomes" id="UP000002051">
    <property type="component" value="Chromosome 3"/>
</dbReference>
<dbReference type="GO" id="GO:0005524">
    <property type="term" value="F:ATP binding"/>
    <property type="evidence" value="ECO:0007669"/>
    <property type="project" value="UniProtKB-KW"/>
</dbReference>
<reference evidence="6" key="3">
    <citation type="submission" date="2015-04" db="UniProtKB">
        <authorList>
            <consortium name="EnsemblPlants"/>
        </authorList>
    </citation>
    <scope>IDENTIFICATION</scope>
    <source>
        <strain evidence="6">cv. Jemalong A17</strain>
    </source>
</reference>